<name>A0A166BNK2_EXIGL</name>
<organism evidence="1 2">
    <name type="scientific">Exidia glandulosa HHB12029</name>
    <dbReference type="NCBI Taxonomy" id="1314781"/>
    <lineage>
        <taxon>Eukaryota</taxon>
        <taxon>Fungi</taxon>
        <taxon>Dikarya</taxon>
        <taxon>Basidiomycota</taxon>
        <taxon>Agaricomycotina</taxon>
        <taxon>Agaricomycetes</taxon>
        <taxon>Auriculariales</taxon>
        <taxon>Exidiaceae</taxon>
        <taxon>Exidia</taxon>
    </lineage>
</organism>
<dbReference type="Proteomes" id="UP000077266">
    <property type="component" value="Unassembled WGS sequence"/>
</dbReference>
<evidence type="ECO:0000313" key="2">
    <source>
        <dbReference type="Proteomes" id="UP000077266"/>
    </source>
</evidence>
<protein>
    <submittedName>
        <fullName evidence="1">Uncharacterized protein</fullName>
    </submittedName>
</protein>
<proteinExistence type="predicted"/>
<dbReference type="InParanoid" id="A0A166BNK2"/>
<reference evidence="1 2" key="1">
    <citation type="journal article" date="2016" name="Mol. Biol. Evol.">
        <title>Comparative Genomics of Early-Diverging Mushroom-Forming Fungi Provides Insights into the Origins of Lignocellulose Decay Capabilities.</title>
        <authorList>
            <person name="Nagy L.G."/>
            <person name="Riley R."/>
            <person name="Tritt A."/>
            <person name="Adam C."/>
            <person name="Daum C."/>
            <person name="Floudas D."/>
            <person name="Sun H."/>
            <person name="Yadav J.S."/>
            <person name="Pangilinan J."/>
            <person name="Larsson K.H."/>
            <person name="Matsuura K."/>
            <person name="Barry K."/>
            <person name="Labutti K."/>
            <person name="Kuo R."/>
            <person name="Ohm R.A."/>
            <person name="Bhattacharya S.S."/>
            <person name="Shirouzu T."/>
            <person name="Yoshinaga Y."/>
            <person name="Martin F.M."/>
            <person name="Grigoriev I.V."/>
            <person name="Hibbett D.S."/>
        </authorList>
    </citation>
    <scope>NUCLEOTIDE SEQUENCE [LARGE SCALE GENOMIC DNA]</scope>
    <source>
        <strain evidence="1 2">HHB12029</strain>
    </source>
</reference>
<keyword evidence="2" id="KW-1185">Reference proteome</keyword>
<dbReference type="PANTHER" id="PTHR36681">
    <property type="entry name" value="NUCLEAR GTPASE, GERMINAL CENTER-ASSOCIATED, TANDEM DUPLICATE 3"/>
    <property type="match status" value="1"/>
</dbReference>
<gene>
    <name evidence="1" type="ORF">EXIGLDRAFT_371863</name>
</gene>
<dbReference type="EMBL" id="KV425886">
    <property type="protein sequence ID" value="KZW02740.1"/>
    <property type="molecule type" value="Genomic_DNA"/>
</dbReference>
<dbReference type="PANTHER" id="PTHR36681:SF3">
    <property type="entry name" value="NUCLEAR GTPASE, GERMINAL CENTER-ASSOCIATED, TANDEM DUPLICATE 3"/>
    <property type="match status" value="1"/>
</dbReference>
<sequence length="419" mass="47019">MFDSFAVSARDYLRVSGPKPLMSRRSTFNTVGATGIPALREHIRKIGLSAARLATAEHAAALSVLVEEMKLWCTAEDDGTMYDRNALKALWAGSTFDDLHSPRVSVSATLSEELDKALSSSSERFWRDITSGLVPSMRDSVGTAARRNIELAVKTIAGDSALGWQQLKATFRRRGVWKGRNFNATIVHSLFRDFAAQWSVALDGNQFVDDAAAVKGILSLALARIEHDAAASLKPRVKKYKGAILRWGNGCVRSAITKLRKDITRAQKSISREMEADIREKLEPLYKRCAEHSKQGARDRSLKWFRDGLTDDIYSTVIERAVRSLREGMKRHVATYTAQIKNMVPEVRIRRLSAYIPDEVTLLWRLKIEARMSPIWDQPLPSKPFAEERSHAAVKLDDILDSIDRLKAEIGVPSDEHFE</sequence>
<dbReference type="AlphaFoldDB" id="A0A166BNK2"/>
<dbReference type="STRING" id="1314781.A0A166BNK2"/>
<evidence type="ECO:0000313" key="1">
    <source>
        <dbReference type="EMBL" id="KZW02740.1"/>
    </source>
</evidence>
<accession>A0A166BNK2</accession>